<dbReference type="Proteomes" id="UP000674143">
    <property type="component" value="Unassembled WGS sequence"/>
</dbReference>
<evidence type="ECO:0000313" key="2">
    <source>
        <dbReference type="Proteomes" id="UP000674143"/>
    </source>
</evidence>
<name>A0A836L4G1_9TRYP</name>
<comment type="caution">
    <text evidence="1">The sequence shown here is derived from an EMBL/GenBank/DDBJ whole genome shotgun (WGS) entry which is preliminary data.</text>
</comment>
<dbReference type="KEGG" id="loi:92363952"/>
<dbReference type="EMBL" id="JAFHLR010000002">
    <property type="protein sequence ID" value="KAG5488168.1"/>
    <property type="molecule type" value="Genomic_DNA"/>
</dbReference>
<dbReference type="AlphaFoldDB" id="A0A836L4G1"/>
<sequence length="137" mass="14912">MCLEGLGRGGRPRRAWVLAADDAVVQLLREQVQAPGGCACCLEGAAHSVRVEAVVGGLWRAWGAWIAPPLRSTVAGWHRQRSRGCSTGSLLSRSAMRMAAMCRGKTDTHAQRAASRGGIRARLLRHRRRPRAPRRGL</sequence>
<reference evidence="2" key="2">
    <citation type="journal article" date="2021" name="Sci. Data">
        <title>Chromosome-scale genome sequencing, assembly and annotation of six genomes from subfamily Leishmaniinae.</title>
        <authorList>
            <person name="Almutairi H."/>
            <person name="Urbaniak M.D."/>
            <person name="Bates M.D."/>
            <person name="Jariyapan N."/>
            <person name="Kwakye-Nuako G."/>
            <person name="Thomaz Soccol V."/>
            <person name="Al-Salem W.S."/>
            <person name="Dillon R.J."/>
            <person name="Bates P.A."/>
            <person name="Gatherer D."/>
        </authorList>
    </citation>
    <scope>NUCLEOTIDE SEQUENCE [LARGE SCALE GENOMIC DNA]</scope>
</reference>
<reference evidence="2" key="1">
    <citation type="journal article" date="2021" name="Microbiol. Resour. Announc.">
        <title>LGAAP: Leishmaniinae Genome Assembly and Annotation Pipeline.</title>
        <authorList>
            <person name="Almutairi H."/>
            <person name="Urbaniak M.D."/>
            <person name="Bates M.D."/>
            <person name="Jariyapan N."/>
            <person name="Kwakye-Nuako G."/>
            <person name="Thomaz-Soccol V."/>
            <person name="Al-Salem W.S."/>
            <person name="Dillon R.J."/>
            <person name="Bates P.A."/>
            <person name="Gatherer D."/>
        </authorList>
    </citation>
    <scope>NUCLEOTIDE SEQUENCE [LARGE SCALE GENOMIC DNA]</scope>
</reference>
<protein>
    <submittedName>
        <fullName evidence="1">Uncharacterized protein</fullName>
    </submittedName>
</protein>
<dbReference type="RefSeq" id="XP_067066216.1">
    <property type="nucleotide sequence ID" value="XM_067210018.1"/>
</dbReference>
<accession>A0A836L4G1</accession>
<organism evidence="1 2">
    <name type="scientific">Leishmania orientalis</name>
    <dbReference type="NCBI Taxonomy" id="2249476"/>
    <lineage>
        <taxon>Eukaryota</taxon>
        <taxon>Discoba</taxon>
        <taxon>Euglenozoa</taxon>
        <taxon>Kinetoplastea</taxon>
        <taxon>Metakinetoplastina</taxon>
        <taxon>Trypanosomatida</taxon>
        <taxon>Trypanosomatidae</taxon>
        <taxon>Leishmaniinae</taxon>
        <taxon>Leishmania</taxon>
    </lineage>
</organism>
<evidence type="ECO:0000313" key="1">
    <source>
        <dbReference type="EMBL" id="KAG5488168.1"/>
    </source>
</evidence>
<gene>
    <name evidence="1" type="ORF">LSCM4_08145</name>
</gene>
<proteinExistence type="predicted"/>
<keyword evidence="2" id="KW-1185">Reference proteome</keyword>
<dbReference type="GeneID" id="92363952"/>